<dbReference type="SUPFAM" id="SSF52374">
    <property type="entry name" value="Nucleotidylyl transferase"/>
    <property type="match status" value="1"/>
</dbReference>
<evidence type="ECO:0000256" key="6">
    <source>
        <dbReference type="ARBA" id="ARBA00023146"/>
    </source>
</evidence>
<evidence type="ECO:0000256" key="4">
    <source>
        <dbReference type="ARBA" id="ARBA00022840"/>
    </source>
</evidence>
<keyword evidence="4" id="KW-0067">ATP-binding</keyword>
<keyword evidence="2" id="KW-0436">Ligase</keyword>
<proteinExistence type="predicted"/>
<dbReference type="InterPro" id="IPR002300">
    <property type="entry name" value="aa-tRNA-synth_Ia"/>
</dbReference>
<dbReference type="PANTHER" id="PTHR11946">
    <property type="entry name" value="VALYL-TRNA SYNTHETASES"/>
    <property type="match status" value="1"/>
</dbReference>
<organism evidence="9 10">
    <name type="scientific">Candidatus Amesbacteria bacterium RIFOXYB1_FULL_47_9</name>
    <dbReference type="NCBI Taxonomy" id="1797266"/>
    <lineage>
        <taxon>Bacteria</taxon>
        <taxon>Candidatus Amesiibacteriota</taxon>
    </lineage>
</organism>
<dbReference type="GO" id="GO:0005829">
    <property type="term" value="C:cytosol"/>
    <property type="evidence" value="ECO:0007669"/>
    <property type="project" value="TreeGrafter"/>
</dbReference>
<evidence type="ECO:0000256" key="7">
    <source>
        <dbReference type="ARBA" id="ARBA00029936"/>
    </source>
</evidence>
<keyword evidence="6" id="KW-0030">Aminoacyl-tRNA synthetase</keyword>
<reference evidence="9 10" key="1">
    <citation type="journal article" date="2016" name="Nat. Commun.">
        <title>Thousands of microbial genomes shed light on interconnected biogeochemical processes in an aquifer system.</title>
        <authorList>
            <person name="Anantharaman K."/>
            <person name="Brown C.T."/>
            <person name="Hug L.A."/>
            <person name="Sharon I."/>
            <person name="Castelle C.J."/>
            <person name="Probst A.J."/>
            <person name="Thomas B.C."/>
            <person name="Singh A."/>
            <person name="Wilkins M.J."/>
            <person name="Karaoz U."/>
            <person name="Brodie E.L."/>
            <person name="Williams K.H."/>
            <person name="Hubbard S.S."/>
            <person name="Banfield J.F."/>
        </authorList>
    </citation>
    <scope>NUCLEOTIDE SEQUENCE [LARGE SCALE GENOMIC DNA]</scope>
</reference>
<dbReference type="Proteomes" id="UP000178188">
    <property type="component" value="Unassembled WGS sequence"/>
</dbReference>
<dbReference type="InterPro" id="IPR002303">
    <property type="entry name" value="Valyl-tRNA_ligase"/>
</dbReference>
<protein>
    <recommendedName>
        <fullName evidence="1">valine--tRNA ligase</fullName>
        <ecNumber evidence="1">6.1.1.9</ecNumber>
    </recommendedName>
    <alternativeName>
        <fullName evidence="7">Valyl-tRNA synthetase</fullName>
    </alternativeName>
</protein>
<accession>A0A1F4ZTN6</accession>
<dbReference type="GO" id="GO:0005524">
    <property type="term" value="F:ATP binding"/>
    <property type="evidence" value="ECO:0007669"/>
    <property type="project" value="UniProtKB-KW"/>
</dbReference>
<dbReference type="PANTHER" id="PTHR11946:SF93">
    <property type="entry name" value="VALINE--TRNA LIGASE, CHLOROPLASTIC_MITOCHONDRIAL 2"/>
    <property type="match status" value="1"/>
</dbReference>
<evidence type="ECO:0000256" key="1">
    <source>
        <dbReference type="ARBA" id="ARBA00013169"/>
    </source>
</evidence>
<evidence type="ECO:0000256" key="3">
    <source>
        <dbReference type="ARBA" id="ARBA00022741"/>
    </source>
</evidence>
<dbReference type="Pfam" id="PF00133">
    <property type="entry name" value="tRNA-synt_1"/>
    <property type="match status" value="1"/>
</dbReference>
<dbReference type="GO" id="GO:0004832">
    <property type="term" value="F:valine-tRNA ligase activity"/>
    <property type="evidence" value="ECO:0007669"/>
    <property type="project" value="UniProtKB-EC"/>
</dbReference>
<sequence length="85" mass="9843">MTLKPEEFETRYPTDFMGTLSDIRPFWISRMIIFGLYDKNDVPFKNVYLWSMVADAKGVKMSKSKGNVINPIELVDKYGADALRM</sequence>
<evidence type="ECO:0000313" key="9">
    <source>
        <dbReference type="EMBL" id="OGD09793.1"/>
    </source>
</evidence>
<dbReference type="InterPro" id="IPR014729">
    <property type="entry name" value="Rossmann-like_a/b/a_fold"/>
</dbReference>
<evidence type="ECO:0000313" key="10">
    <source>
        <dbReference type="Proteomes" id="UP000178188"/>
    </source>
</evidence>
<comment type="caution">
    <text evidence="9">The sequence shown here is derived from an EMBL/GenBank/DDBJ whole genome shotgun (WGS) entry which is preliminary data.</text>
</comment>
<feature type="domain" description="Aminoacyl-tRNA synthetase class Ia" evidence="8">
    <location>
        <begin position="6"/>
        <end position="85"/>
    </location>
</feature>
<gene>
    <name evidence="9" type="ORF">A2395_01535</name>
</gene>
<dbReference type="GO" id="GO:0006438">
    <property type="term" value="P:valyl-tRNA aminoacylation"/>
    <property type="evidence" value="ECO:0007669"/>
    <property type="project" value="InterPro"/>
</dbReference>
<dbReference type="Gene3D" id="3.40.50.620">
    <property type="entry name" value="HUPs"/>
    <property type="match status" value="1"/>
</dbReference>
<keyword evidence="3" id="KW-0547">Nucleotide-binding</keyword>
<evidence type="ECO:0000256" key="5">
    <source>
        <dbReference type="ARBA" id="ARBA00022917"/>
    </source>
</evidence>
<dbReference type="EMBL" id="MEXU01000042">
    <property type="protein sequence ID" value="OGD09793.1"/>
    <property type="molecule type" value="Genomic_DNA"/>
</dbReference>
<dbReference type="EC" id="6.1.1.9" evidence="1"/>
<dbReference type="AlphaFoldDB" id="A0A1F4ZTN6"/>
<evidence type="ECO:0000259" key="8">
    <source>
        <dbReference type="Pfam" id="PF00133"/>
    </source>
</evidence>
<evidence type="ECO:0000256" key="2">
    <source>
        <dbReference type="ARBA" id="ARBA00022598"/>
    </source>
</evidence>
<keyword evidence="5" id="KW-0648">Protein biosynthesis</keyword>
<name>A0A1F4ZTN6_9BACT</name>